<accession>A0ABU5IZM5</accession>
<dbReference type="InterPro" id="IPR046152">
    <property type="entry name" value="DUF6154"/>
</dbReference>
<dbReference type="Proteomes" id="UP001290455">
    <property type="component" value="Unassembled WGS sequence"/>
</dbReference>
<comment type="caution">
    <text evidence="1">The sequence shown here is derived from an EMBL/GenBank/DDBJ whole genome shotgun (WGS) entry which is preliminary data.</text>
</comment>
<reference evidence="1 2" key="1">
    <citation type="submission" date="2023-11" db="EMBL/GenBank/DDBJ databases">
        <title>Bacillus jintuensis, isolated from a mudflat on the Beibu Gulf coast.</title>
        <authorList>
            <person name="Li M."/>
        </authorList>
    </citation>
    <scope>NUCLEOTIDE SEQUENCE [LARGE SCALE GENOMIC DNA]</scope>
    <source>
        <strain evidence="1 2">31A1R</strain>
    </source>
</reference>
<dbReference type="EMBL" id="JAXOFX010000007">
    <property type="protein sequence ID" value="MDZ5472613.1"/>
    <property type="molecule type" value="Genomic_DNA"/>
</dbReference>
<gene>
    <name evidence="1" type="ORF">SM124_12705</name>
</gene>
<evidence type="ECO:0000313" key="1">
    <source>
        <dbReference type="EMBL" id="MDZ5472613.1"/>
    </source>
</evidence>
<sequence length="85" mass="10036">MKLVDEIYAFYRDKLTGDEEDIDMLAFAFLEEMTPDDLLKIIQDLDTQELYDLMGLYLIEGLKGKFAQEEYGQKRAPSFHERNLH</sequence>
<keyword evidence="2" id="KW-1185">Reference proteome</keyword>
<evidence type="ECO:0000313" key="2">
    <source>
        <dbReference type="Proteomes" id="UP001290455"/>
    </source>
</evidence>
<proteinExistence type="predicted"/>
<dbReference type="Pfam" id="PF19651">
    <property type="entry name" value="DUF6154"/>
    <property type="match status" value="1"/>
</dbReference>
<organism evidence="1 2">
    <name type="scientific">Robertmurraya mangrovi</name>
    <dbReference type="NCBI Taxonomy" id="3098077"/>
    <lineage>
        <taxon>Bacteria</taxon>
        <taxon>Bacillati</taxon>
        <taxon>Bacillota</taxon>
        <taxon>Bacilli</taxon>
        <taxon>Bacillales</taxon>
        <taxon>Bacillaceae</taxon>
        <taxon>Robertmurraya</taxon>
    </lineage>
</organism>
<protein>
    <submittedName>
        <fullName evidence="1">DUF6154 family protein</fullName>
    </submittedName>
</protein>
<dbReference type="RefSeq" id="WP_322446909.1">
    <property type="nucleotide sequence ID" value="NZ_JAXOFX010000007.1"/>
</dbReference>
<name>A0ABU5IZM5_9BACI</name>